<keyword evidence="2" id="KW-1185">Reference proteome</keyword>
<organism evidence="1 2">
    <name type="scientific">Batillaria attramentaria</name>
    <dbReference type="NCBI Taxonomy" id="370345"/>
    <lineage>
        <taxon>Eukaryota</taxon>
        <taxon>Metazoa</taxon>
        <taxon>Spiralia</taxon>
        <taxon>Lophotrochozoa</taxon>
        <taxon>Mollusca</taxon>
        <taxon>Gastropoda</taxon>
        <taxon>Caenogastropoda</taxon>
        <taxon>Sorbeoconcha</taxon>
        <taxon>Cerithioidea</taxon>
        <taxon>Batillariidae</taxon>
        <taxon>Batillaria</taxon>
    </lineage>
</organism>
<sequence length="92" mass="9656">MGRAVLPHKDNSVSDPSVLQCAVALHLPCFGSDLRPGFRKIIVEVDLDLGLRAGGGRGTLTGAPVLLVFFEGVIMCGGMCKGNLTLHLTVLI</sequence>
<name>A0ABD0JTP7_9CAEN</name>
<accession>A0ABD0JTP7</accession>
<evidence type="ECO:0000313" key="2">
    <source>
        <dbReference type="Proteomes" id="UP001519460"/>
    </source>
</evidence>
<reference evidence="1 2" key="1">
    <citation type="journal article" date="2023" name="Sci. Data">
        <title>Genome assembly of the Korean intertidal mud-creeper Batillaria attramentaria.</title>
        <authorList>
            <person name="Patra A.K."/>
            <person name="Ho P.T."/>
            <person name="Jun S."/>
            <person name="Lee S.J."/>
            <person name="Kim Y."/>
            <person name="Won Y.J."/>
        </authorList>
    </citation>
    <scope>NUCLEOTIDE SEQUENCE [LARGE SCALE GENOMIC DNA]</scope>
    <source>
        <strain evidence="1">Wonlab-2016</strain>
    </source>
</reference>
<dbReference type="Proteomes" id="UP001519460">
    <property type="component" value="Unassembled WGS sequence"/>
</dbReference>
<protein>
    <submittedName>
        <fullName evidence="1">Uncharacterized protein</fullName>
    </submittedName>
</protein>
<gene>
    <name evidence="1" type="ORF">BaRGS_00030670</name>
</gene>
<dbReference type="EMBL" id="JACVVK020000334">
    <property type="protein sequence ID" value="KAK7478064.1"/>
    <property type="molecule type" value="Genomic_DNA"/>
</dbReference>
<proteinExistence type="predicted"/>
<evidence type="ECO:0000313" key="1">
    <source>
        <dbReference type="EMBL" id="KAK7478064.1"/>
    </source>
</evidence>
<comment type="caution">
    <text evidence="1">The sequence shown here is derived from an EMBL/GenBank/DDBJ whole genome shotgun (WGS) entry which is preliminary data.</text>
</comment>
<dbReference type="AlphaFoldDB" id="A0ABD0JTP7"/>